<dbReference type="Proteomes" id="UP000193309">
    <property type="component" value="Unassembled WGS sequence"/>
</dbReference>
<feature type="domain" description="RNase H type-1" evidence="1">
    <location>
        <begin position="126"/>
        <end position="258"/>
    </location>
</feature>
<dbReference type="InterPro" id="IPR002156">
    <property type="entry name" value="RNaseH_domain"/>
</dbReference>
<protein>
    <submittedName>
        <fullName evidence="2">Ribonuclease HI</fullName>
    </submittedName>
</protein>
<dbReference type="PROSITE" id="PS50879">
    <property type="entry name" value="RNASE_H_1"/>
    <property type="match status" value="1"/>
</dbReference>
<dbReference type="SUPFAM" id="SSF53098">
    <property type="entry name" value="Ribonuclease H-like"/>
    <property type="match status" value="1"/>
</dbReference>
<dbReference type="InterPro" id="IPR036397">
    <property type="entry name" value="RNaseH_sf"/>
</dbReference>
<dbReference type="GO" id="GO:0004523">
    <property type="term" value="F:RNA-DNA hybrid ribonuclease activity"/>
    <property type="evidence" value="ECO:0007669"/>
    <property type="project" value="InterPro"/>
</dbReference>
<dbReference type="GO" id="GO:0003676">
    <property type="term" value="F:nucleic acid binding"/>
    <property type="evidence" value="ECO:0007669"/>
    <property type="project" value="InterPro"/>
</dbReference>
<reference evidence="3" key="1">
    <citation type="submission" date="2017-04" db="EMBL/GenBank/DDBJ databases">
        <authorList>
            <person name="Varghese N."/>
            <person name="Submissions S."/>
        </authorList>
    </citation>
    <scope>NUCLEOTIDE SEQUENCE [LARGE SCALE GENOMIC DNA]</scope>
    <source>
        <strain evidence="3">VDS</strain>
    </source>
</reference>
<evidence type="ECO:0000313" key="2">
    <source>
        <dbReference type="EMBL" id="SMG17024.1"/>
    </source>
</evidence>
<dbReference type="RefSeq" id="WP_085549010.1">
    <property type="nucleotide sequence ID" value="NZ_FXAR01000002.1"/>
</dbReference>
<dbReference type="AlphaFoldDB" id="A0A1X7IPQ2"/>
<gene>
    <name evidence="2" type="ORF">SAMN06295981_0862</name>
</gene>
<evidence type="ECO:0000313" key="3">
    <source>
        <dbReference type="Proteomes" id="UP000193309"/>
    </source>
</evidence>
<keyword evidence="3" id="KW-1185">Reference proteome</keyword>
<dbReference type="OrthoDB" id="4923321at2"/>
<sequence length="300" mass="32813">MNITTETSVAVINHRRFRSGTSREEVLVASCVHGMDPTTRWHSGGNARELVIDEFLRLWAAHGAAGLIVYVSDLVVRDLLREQAAAFPGLIVRDVVSGGKLTDTWNACRDAFEEERMARLPEVPGKQMPLVIATDASRGRGRLTGLGMATSTGMVHAAITRTDTVLAGEFAAVSAALDKYGSRKPVIDILTDSQKVWARLNSRDVLGGYMRSPEEARCAQRLHDLRATGVTVRIHWVRGHNGNLLNEFADRAAVTARRTAQWSLDHEDIVTRLRGELRAELASAPALVPGAESRDYRAAA</sequence>
<organism evidence="2 3">
    <name type="scientific">Corynebacterium pollutisoli</name>
    <dbReference type="NCBI Taxonomy" id="1610489"/>
    <lineage>
        <taxon>Bacteria</taxon>
        <taxon>Bacillati</taxon>
        <taxon>Actinomycetota</taxon>
        <taxon>Actinomycetes</taxon>
        <taxon>Mycobacteriales</taxon>
        <taxon>Corynebacteriaceae</taxon>
        <taxon>Corynebacterium</taxon>
    </lineage>
</organism>
<proteinExistence type="predicted"/>
<accession>A0A1X7IPQ2</accession>
<dbReference type="Gene3D" id="3.30.420.10">
    <property type="entry name" value="Ribonuclease H-like superfamily/Ribonuclease H"/>
    <property type="match status" value="1"/>
</dbReference>
<dbReference type="STRING" id="1610489.SAMN06295981_0862"/>
<name>A0A1X7IPQ2_9CORY</name>
<dbReference type="Pfam" id="PF00075">
    <property type="entry name" value="RNase_H"/>
    <property type="match status" value="1"/>
</dbReference>
<dbReference type="EMBL" id="FXAR01000002">
    <property type="protein sequence ID" value="SMG17024.1"/>
    <property type="molecule type" value="Genomic_DNA"/>
</dbReference>
<dbReference type="InterPro" id="IPR012337">
    <property type="entry name" value="RNaseH-like_sf"/>
</dbReference>
<evidence type="ECO:0000259" key="1">
    <source>
        <dbReference type="PROSITE" id="PS50879"/>
    </source>
</evidence>